<gene>
    <name evidence="1" type="ORF">FEM03_05970</name>
</gene>
<evidence type="ECO:0000313" key="2">
    <source>
        <dbReference type="Proteomes" id="UP000306196"/>
    </source>
</evidence>
<dbReference type="AlphaFoldDB" id="A0A5R8KH83"/>
<reference evidence="1 2" key="1">
    <citation type="submission" date="2019-05" db="EMBL/GenBank/DDBJ databases">
        <title>Verrucobacter flavum gen. nov., sp. nov. a new member of the family Verrucomicrobiaceae.</title>
        <authorList>
            <person name="Szuroczki S."/>
            <person name="Abbaszade G."/>
            <person name="Szabo A."/>
            <person name="Felfoldi T."/>
            <person name="Schumann P."/>
            <person name="Boka K."/>
            <person name="Keki Z."/>
            <person name="Toumi M."/>
            <person name="Toth E."/>
        </authorList>
    </citation>
    <scope>NUCLEOTIDE SEQUENCE [LARGE SCALE GENOMIC DNA]</scope>
    <source>
        <strain evidence="1 2">MG-N-17</strain>
    </source>
</reference>
<evidence type="ECO:0000313" key="1">
    <source>
        <dbReference type="EMBL" id="TLD71683.1"/>
    </source>
</evidence>
<keyword evidence="2" id="KW-1185">Reference proteome</keyword>
<comment type="caution">
    <text evidence="1">The sequence shown here is derived from an EMBL/GenBank/DDBJ whole genome shotgun (WGS) entry which is preliminary data.</text>
</comment>
<proteinExistence type="predicted"/>
<sequence length="92" mass="10765">MFWQVAQDVRLNFVLLQFGKIGRLPPARAEIEIGVAQRQCLARRIATQAEVQHEQQSWAALRNSRHYGTDWRFTTKDARIKLKRLYPSSLLD</sequence>
<dbReference type="EMBL" id="VAUV01000004">
    <property type="protein sequence ID" value="TLD71683.1"/>
    <property type="molecule type" value="Genomic_DNA"/>
</dbReference>
<organism evidence="1 2">
    <name type="scientific">Phragmitibacter flavus</name>
    <dbReference type="NCBI Taxonomy" id="2576071"/>
    <lineage>
        <taxon>Bacteria</taxon>
        <taxon>Pseudomonadati</taxon>
        <taxon>Verrucomicrobiota</taxon>
        <taxon>Verrucomicrobiia</taxon>
        <taxon>Verrucomicrobiales</taxon>
        <taxon>Verrucomicrobiaceae</taxon>
        <taxon>Phragmitibacter</taxon>
    </lineage>
</organism>
<protein>
    <submittedName>
        <fullName evidence="1">Uncharacterized protein</fullName>
    </submittedName>
</protein>
<name>A0A5R8KH83_9BACT</name>
<accession>A0A5R8KH83</accession>
<dbReference type="Proteomes" id="UP000306196">
    <property type="component" value="Unassembled WGS sequence"/>
</dbReference>